<reference evidence="1" key="1">
    <citation type="submission" date="2022-01" db="EMBL/GenBank/DDBJ databases">
        <title>Genome Sequence Resource for Two Populations of Ditylenchus destructor, the Migratory Endoparasitic Phytonematode.</title>
        <authorList>
            <person name="Zhang H."/>
            <person name="Lin R."/>
            <person name="Xie B."/>
        </authorList>
    </citation>
    <scope>NUCLEOTIDE SEQUENCE</scope>
    <source>
        <strain evidence="1">BazhouSP</strain>
    </source>
</reference>
<dbReference type="AlphaFoldDB" id="A0AAD4MXH8"/>
<protein>
    <submittedName>
        <fullName evidence="1">Uncharacterized protein</fullName>
    </submittedName>
</protein>
<organism evidence="1 2">
    <name type="scientific">Ditylenchus destructor</name>
    <dbReference type="NCBI Taxonomy" id="166010"/>
    <lineage>
        <taxon>Eukaryota</taxon>
        <taxon>Metazoa</taxon>
        <taxon>Ecdysozoa</taxon>
        <taxon>Nematoda</taxon>
        <taxon>Chromadorea</taxon>
        <taxon>Rhabditida</taxon>
        <taxon>Tylenchina</taxon>
        <taxon>Tylenchomorpha</taxon>
        <taxon>Sphaerularioidea</taxon>
        <taxon>Anguinidae</taxon>
        <taxon>Anguininae</taxon>
        <taxon>Ditylenchus</taxon>
    </lineage>
</organism>
<gene>
    <name evidence="1" type="ORF">DdX_12929</name>
</gene>
<evidence type="ECO:0000313" key="2">
    <source>
        <dbReference type="Proteomes" id="UP001201812"/>
    </source>
</evidence>
<accession>A0AAD4MXH8</accession>
<dbReference type="Proteomes" id="UP001201812">
    <property type="component" value="Unassembled WGS sequence"/>
</dbReference>
<dbReference type="EMBL" id="JAKKPZ010000047">
    <property type="protein sequence ID" value="KAI1706470.1"/>
    <property type="molecule type" value="Genomic_DNA"/>
</dbReference>
<proteinExistence type="predicted"/>
<comment type="caution">
    <text evidence="1">The sequence shown here is derived from an EMBL/GenBank/DDBJ whole genome shotgun (WGS) entry which is preliminary data.</text>
</comment>
<evidence type="ECO:0000313" key="1">
    <source>
        <dbReference type="EMBL" id="KAI1706470.1"/>
    </source>
</evidence>
<sequence>MPWLQDKSDNEPPIPDKEDYYLRIPFDILLLSAGEDDAVRDAYIGIARPETESQYRTVIAYEKVENVALIQGSEKTMKFKENDGTLRQFLEKITISNLIGESGLKNKAKYNSISDRIIHGMAHKEITISENKHMRHVSTETPAILIELLDNLESLKLEKTINDIEEWWATILDAVILKWHEKEITQTNFKLAPHSGLRYLWSQRAVVRPVKEYKVRTTIGSGSKGGHHIWNRSGRNSVQKETAAIVLPVGQALATDIEGGINHGRAEVDMVANIVKENNHKEAHYNLLKEITKSIEDIKLKIVERGKHLIRHLSPKEKNEKTQQLMLNWLNRLHSGLIHEYDYAIGFIKLNKSFPQFKITRRLSKELQSRVTDKGEIKIENRRPDEKSEYDTVIEAVFSVATERKMSVSVAGEENDEAEKRVHFDN</sequence>
<keyword evidence="2" id="KW-1185">Reference proteome</keyword>
<name>A0AAD4MXH8_9BILA</name>